<reference evidence="2 3" key="1">
    <citation type="journal article" date="2023" name="Nucleic Acids Res.">
        <title>The hologenome of Daphnia magna reveals possible DNA methylation and microbiome-mediated evolution of the host genome.</title>
        <authorList>
            <person name="Chaturvedi A."/>
            <person name="Li X."/>
            <person name="Dhandapani V."/>
            <person name="Marshall H."/>
            <person name="Kissane S."/>
            <person name="Cuenca-Cambronero M."/>
            <person name="Asole G."/>
            <person name="Calvet F."/>
            <person name="Ruiz-Romero M."/>
            <person name="Marangio P."/>
            <person name="Guigo R."/>
            <person name="Rago D."/>
            <person name="Mirbahai L."/>
            <person name="Eastwood N."/>
            <person name="Colbourne J.K."/>
            <person name="Zhou J."/>
            <person name="Mallon E."/>
            <person name="Orsini L."/>
        </authorList>
    </citation>
    <scope>NUCLEOTIDE SEQUENCE [LARGE SCALE GENOMIC DNA]</scope>
    <source>
        <strain evidence="2">LRV0_1</strain>
    </source>
</reference>
<keyword evidence="3" id="KW-1185">Reference proteome</keyword>
<name>A0ABR0AH50_9CRUS</name>
<evidence type="ECO:0000256" key="1">
    <source>
        <dbReference type="SAM" id="MobiDB-lite"/>
    </source>
</evidence>
<evidence type="ECO:0000313" key="2">
    <source>
        <dbReference type="EMBL" id="KAK4024441.1"/>
    </source>
</evidence>
<organism evidence="2 3">
    <name type="scientific">Daphnia magna</name>
    <dbReference type="NCBI Taxonomy" id="35525"/>
    <lineage>
        <taxon>Eukaryota</taxon>
        <taxon>Metazoa</taxon>
        <taxon>Ecdysozoa</taxon>
        <taxon>Arthropoda</taxon>
        <taxon>Crustacea</taxon>
        <taxon>Branchiopoda</taxon>
        <taxon>Diplostraca</taxon>
        <taxon>Cladocera</taxon>
        <taxon>Anomopoda</taxon>
        <taxon>Daphniidae</taxon>
        <taxon>Daphnia</taxon>
    </lineage>
</organism>
<protein>
    <submittedName>
        <fullName evidence="2">Uncharacterized protein</fullName>
    </submittedName>
</protein>
<gene>
    <name evidence="2" type="ORF">OUZ56_009863</name>
</gene>
<dbReference type="Proteomes" id="UP001234178">
    <property type="component" value="Unassembled WGS sequence"/>
</dbReference>
<dbReference type="EMBL" id="JAOYFB010000037">
    <property type="protein sequence ID" value="KAK4024441.1"/>
    <property type="molecule type" value="Genomic_DNA"/>
</dbReference>
<accession>A0ABR0AH50</accession>
<sequence>MLTKQKFRPDSQTLTTLFKSLVHSKIDYGIIAYEGTSLINLAKINIVSRGIIRMILGVFKSTPVDILYTKLGMEPDSRTDPYHQPLHNAPTPSEISNSKEPGTSHPGPVFKRLHDTGS</sequence>
<comment type="caution">
    <text evidence="2">The sequence shown here is derived from an EMBL/GenBank/DDBJ whole genome shotgun (WGS) entry which is preliminary data.</text>
</comment>
<feature type="compositionally biased region" description="Polar residues" evidence="1">
    <location>
        <begin position="90"/>
        <end position="101"/>
    </location>
</feature>
<evidence type="ECO:0000313" key="3">
    <source>
        <dbReference type="Proteomes" id="UP001234178"/>
    </source>
</evidence>
<feature type="region of interest" description="Disordered" evidence="1">
    <location>
        <begin position="77"/>
        <end position="118"/>
    </location>
</feature>
<proteinExistence type="predicted"/>